<dbReference type="SUPFAM" id="SSF52743">
    <property type="entry name" value="Subtilisin-like"/>
    <property type="match status" value="1"/>
</dbReference>
<feature type="domain" description="Peptidase S8/S53" evidence="5">
    <location>
        <begin position="19"/>
        <end position="59"/>
    </location>
</feature>
<comment type="caution">
    <text evidence="4">Lacks conserved residue(s) required for the propagation of feature annotation.</text>
</comment>
<protein>
    <submittedName>
        <fullName evidence="6">Putative cucumisin</fullName>
        <ecNumber evidence="6">3.4.21.25</ecNumber>
    </submittedName>
</protein>
<organism evidence="6 7">
    <name type="scientific">Medicago truncatula</name>
    <name type="common">Barrel medic</name>
    <name type="synonym">Medicago tribuloides</name>
    <dbReference type="NCBI Taxonomy" id="3880"/>
    <lineage>
        <taxon>Eukaryota</taxon>
        <taxon>Viridiplantae</taxon>
        <taxon>Streptophyta</taxon>
        <taxon>Embryophyta</taxon>
        <taxon>Tracheophyta</taxon>
        <taxon>Spermatophyta</taxon>
        <taxon>Magnoliopsida</taxon>
        <taxon>eudicotyledons</taxon>
        <taxon>Gunneridae</taxon>
        <taxon>Pentapetalae</taxon>
        <taxon>rosids</taxon>
        <taxon>fabids</taxon>
        <taxon>Fabales</taxon>
        <taxon>Fabaceae</taxon>
        <taxon>Papilionoideae</taxon>
        <taxon>50 kb inversion clade</taxon>
        <taxon>NPAAA clade</taxon>
        <taxon>Hologalegina</taxon>
        <taxon>IRL clade</taxon>
        <taxon>Trifolieae</taxon>
        <taxon>Medicago</taxon>
    </lineage>
</organism>
<reference evidence="7" key="1">
    <citation type="journal article" date="2018" name="Nat. Plants">
        <title>Whole-genome landscape of Medicago truncatula symbiotic genes.</title>
        <authorList>
            <person name="Pecrix Y."/>
            <person name="Staton S.E."/>
            <person name="Sallet E."/>
            <person name="Lelandais-Briere C."/>
            <person name="Moreau S."/>
            <person name="Carrere S."/>
            <person name="Blein T."/>
            <person name="Jardinaud M.F."/>
            <person name="Latrasse D."/>
            <person name="Zouine M."/>
            <person name="Zahm M."/>
            <person name="Kreplak J."/>
            <person name="Mayjonade B."/>
            <person name="Satge C."/>
            <person name="Perez M."/>
            <person name="Cauet S."/>
            <person name="Marande W."/>
            <person name="Chantry-Darmon C."/>
            <person name="Lopez-Roques C."/>
            <person name="Bouchez O."/>
            <person name="Berard A."/>
            <person name="Debelle F."/>
            <person name="Munos S."/>
            <person name="Bendahmane A."/>
            <person name="Berges H."/>
            <person name="Niebel A."/>
            <person name="Buitink J."/>
            <person name="Frugier F."/>
            <person name="Benhamed M."/>
            <person name="Crespi M."/>
            <person name="Gouzy J."/>
            <person name="Gamas P."/>
        </authorList>
    </citation>
    <scope>NUCLEOTIDE SEQUENCE [LARGE SCALE GENOMIC DNA]</scope>
    <source>
        <strain evidence="7">cv. Jemalong A17</strain>
    </source>
</reference>
<keyword evidence="3" id="KW-0732">Signal</keyword>
<dbReference type="GO" id="GO:0006508">
    <property type="term" value="P:proteolysis"/>
    <property type="evidence" value="ECO:0007669"/>
    <property type="project" value="InterPro"/>
</dbReference>
<evidence type="ECO:0000313" key="7">
    <source>
        <dbReference type="Proteomes" id="UP000265566"/>
    </source>
</evidence>
<evidence type="ECO:0000259" key="5">
    <source>
        <dbReference type="Pfam" id="PF00082"/>
    </source>
</evidence>
<comment type="subcellular location">
    <subcellularLocation>
        <location evidence="1">Secreted</location>
    </subcellularLocation>
</comment>
<dbReference type="PANTHER" id="PTHR10795">
    <property type="entry name" value="PROPROTEIN CONVERTASE SUBTILISIN/KEXIN"/>
    <property type="match status" value="1"/>
</dbReference>
<dbReference type="Gramene" id="rna16412">
    <property type="protein sequence ID" value="RHN68112.1"/>
    <property type="gene ID" value="gene16412"/>
</dbReference>
<dbReference type="GO" id="GO:0005576">
    <property type="term" value="C:extracellular region"/>
    <property type="evidence" value="ECO:0007669"/>
    <property type="project" value="UniProtKB-SubCell"/>
</dbReference>
<comment type="similarity">
    <text evidence="2 4">Belongs to the peptidase S8 family.</text>
</comment>
<dbReference type="PROSITE" id="PS51892">
    <property type="entry name" value="SUBTILASE"/>
    <property type="match status" value="1"/>
</dbReference>
<proteinExistence type="inferred from homology"/>
<evidence type="ECO:0000256" key="4">
    <source>
        <dbReference type="PROSITE-ProRule" id="PRU01240"/>
    </source>
</evidence>
<evidence type="ECO:0000313" key="6">
    <source>
        <dbReference type="EMBL" id="RHN68112.1"/>
    </source>
</evidence>
<dbReference type="InterPro" id="IPR000209">
    <property type="entry name" value="Peptidase_S8/S53_dom"/>
</dbReference>
<dbReference type="Proteomes" id="UP000265566">
    <property type="component" value="Chromosome 3"/>
</dbReference>
<dbReference type="InterPro" id="IPR036852">
    <property type="entry name" value="Peptidase_S8/S53_dom_sf"/>
</dbReference>
<sequence length="77" mass="8718">MVASFSLRGRSIVTPDILKFNIMSGISMACPHVSGATRYIKSFQPKWSHTAIRYAFMSSVIFPSIYSCINRIKFEHS</sequence>
<dbReference type="Gene3D" id="3.40.50.200">
    <property type="entry name" value="Peptidase S8/S53 domain"/>
    <property type="match status" value="1"/>
</dbReference>
<dbReference type="AlphaFoldDB" id="A0A396IRA9"/>
<dbReference type="EC" id="3.4.21.25" evidence="6"/>
<keyword evidence="6" id="KW-0378">Hydrolase</keyword>
<comment type="caution">
    <text evidence="6">The sequence shown here is derived from an EMBL/GenBank/DDBJ whole genome shotgun (WGS) entry which is preliminary data.</text>
</comment>
<dbReference type="EMBL" id="PSQE01000003">
    <property type="protein sequence ID" value="RHN68112.1"/>
    <property type="molecule type" value="Genomic_DNA"/>
</dbReference>
<gene>
    <name evidence="6" type="ORF">MtrunA17_Chr3g0110251</name>
</gene>
<accession>A0A396IRA9</accession>
<dbReference type="GO" id="GO:0004252">
    <property type="term" value="F:serine-type endopeptidase activity"/>
    <property type="evidence" value="ECO:0007669"/>
    <property type="project" value="InterPro"/>
</dbReference>
<evidence type="ECO:0000256" key="1">
    <source>
        <dbReference type="ARBA" id="ARBA00004613"/>
    </source>
</evidence>
<dbReference type="Pfam" id="PF00082">
    <property type="entry name" value="Peptidase_S8"/>
    <property type="match status" value="1"/>
</dbReference>
<dbReference type="InterPro" id="IPR045051">
    <property type="entry name" value="SBT"/>
</dbReference>
<name>A0A396IRA9_MEDTR</name>
<evidence type="ECO:0000256" key="2">
    <source>
        <dbReference type="ARBA" id="ARBA00011073"/>
    </source>
</evidence>
<evidence type="ECO:0000256" key="3">
    <source>
        <dbReference type="ARBA" id="ARBA00022729"/>
    </source>
</evidence>